<protein>
    <submittedName>
        <fullName evidence="3">von Willebrand factor type A domain</fullName>
    </submittedName>
</protein>
<evidence type="ECO:0000313" key="4">
    <source>
        <dbReference type="Proteomes" id="UP000019146"/>
    </source>
</evidence>
<dbReference type="Proteomes" id="UP000019146">
    <property type="component" value="Chromosome 2"/>
</dbReference>
<keyword evidence="1" id="KW-0812">Transmembrane</keyword>
<dbReference type="Pfam" id="PF13519">
    <property type="entry name" value="VWA_2"/>
    <property type="match status" value="1"/>
</dbReference>
<keyword evidence="1" id="KW-1133">Transmembrane helix</keyword>
<name>A0A0P0RK57_9BURK</name>
<proteinExistence type="predicted"/>
<dbReference type="AlphaFoldDB" id="A0A0P0RK57"/>
<reference evidence="3 4" key="1">
    <citation type="journal article" date="2014" name="Genome Announc.">
        <title>Draft Genome Sequence of the Haloacid-Degrading Burkholderia caribensis Strain MBA4.</title>
        <authorList>
            <person name="Pan Y."/>
            <person name="Kong K.F."/>
            <person name="Tsang J.S."/>
        </authorList>
    </citation>
    <scope>NUCLEOTIDE SEQUENCE [LARGE SCALE GENOMIC DNA]</scope>
    <source>
        <strain evidence="3 4">MBA4</strain>
    </source>
</reference>
<dbReference type="KEGG" id="bcai:K788_0000095"/>
<dbReference type="CDD" id="cd00198">
    <property type="entry name" value="vWFA"/>
    <property type="match status" value="1"/>
</dbReference>
<accession>A0A0P0RK57</accession>
<evidence type="ECO:0000256" key="1">
    <source>
        <dbReference type="SAM" id="Phobius"/>
    </source>
</evidence>
<dbReference type="SMART" id="SM00327">
    <property type="entry name" value="VWA"/>
    <property type="match status" value="1"/>
</dbReference>
<gene>
    <name evidence="3" type="ORF">K788_0000095</name>
</gene>
<dbReference type="GeneID" id="69972547"/>
<sequence>MSTPPDFLYPWALVLLPLAALPLLRRSIDTLPYSWVAWLPRDRAGRVIAFIWRAGAMVALAAVIVGLAGPGWSGEQTRITGTGAEILILMDGSGSMNQPISSGSMNVADAPTAGETKNQMARDAITAFVAQRVNDRFAFMLFGTHPMLAVPFTRDRTVIDAAIAATGVGRGTPDTLLDRGIQYAVELFDGRARTSSRAIVLVSDGGARLDNVAREHIRAGLSRNGVAFYFVYLRSGIYSPDLHVRPADTDHSPEAELHRFFLSLPTPYRLYQADSPQQVARAMSDIARNENAPVSFVERLPRQDRSTWCYATALVCCALLIGVWFMQKRSLR</sequence>
<feature type="transmembrane region" description="Helical" evidence="1">
    <location>
        <begin position="308"/>
        <end position="326"/>
    </location>
</feature>
<organism evidence="3 4">
    <name type="scientific">Paraburkholderia caribensis MBA4</name>
    <dbReference type="NCBI Taxonomy" id="1323664"/>
    <lineage>
        <taxon>Bacteria</taxon>
        <taxon>Pseudomonadati</taxon>
        <taxon>Pseudomonadota</taxon>
        <taxon>Betaproteobacteria</taxon>
        <taxon>Burkholderiales</taxon>
        <taxon>Burkholderiaceae</taxon>
        <taxon>Paraburkholderia</taxon>
    </lineage>
</organism>
<dbReference type="SUPFAM" id="SSF53300">
    <property type="entry name" value="vWA-like"/>
    <property type="match status" value="1"/>
</dbReference>
<feature type="transmembrane region" description="Helical" evidence="1">
    <location>
        <begin position="50"/>
        <end position="69"/>
    </location>
</feature>
<dbReference type="InterPro" id="IPR036465">
    <property type="entry name" value="vWFA_dom_sf"/>
</dbReference>
<feature type="domain" description="VWFA" evidence="2">
    <location>
        <begin position="85"/>
        <end position="286"/>
    </location>
</feature>
<dbReference type="Gene3D" id="3.40.50.410">
    <property type="entry name" value="von Willebrand factor, type A domain"/>
    <property type="match status" value="1"/>
</dbReference>
<keyword evidence="1" id="KW-0472">Membrane</keyword>
<evidence type="ECO:0000313" key="3">
    <source>
        <dbReference type="EMBL" id="ALL68900.1"/>
    </source>
</evidence>
<evidence type="ECO:0000259" key="2">
    <source>
        <dbReference type="PROSITE" id="PS50234"/>
    </source>
</evidence>
<dbReference type="InterPro" id="IPR002035">
    <property type="entry name" value="VWF_A"/>
</dbReference>
<dbReference type="PROSITE" id="PS50234">
    <property type="entry name" value="VWFA"/>
    <property type="match status" value="1"/>
</dbReference>
<dbReference type="RefSeq" id="WP_035997241.1">
    <property type="nucleotide sequence ID" value="NZ_CP012747.1"/>
</dbReference>
<dbReference type="EMBL" id="CP012747">
    <property type="protein sequence ID" value="ALL68900.1"/>
    <property type="molecule type" value="Genomic_DNA"/>
</dbReference>